<dbReference type="EMBL" id="CP090978">
    <property type="protein sequence ID" value="UJF32344.1"/>
    <property type="molecule type" value="Genomic_DNA"/>
</dbReference>
<evidence type="ECO:0000256" key="3">
    <source>
        <dbReference type="ARBA" id="ARBA00022475"/>
    </source>
</evidence>
<protein>
    <submittedName>
        <fullName evidence="7">Chromate transporter</fullName>
    </submittedName>
</protein>
<keyword evidence="5" id="KW-1133">Transmembrane helix</keyword>
<evidence type="ECO:0000313" key="7">
    <source>
        <dbReference type="EMBL" id="UJF32344.1"/>
    </source>
</evidence>
<keyword evidence="4" id="KW-0812">Transmembrane</keyword>
<dbReference type="Pfam" id="PF02417">
    <property type="entry name" value="Chromate_transp"/>
    <property type="match status" value="1"/>
</dbReference>
<evidence type="ECO:0000256" key="6">
    <source>
        <dbReference type="ARBA" id="ARBA00023136"/>
    </source>
</evidence>
<organism evidence="7 8">
    <name type="scientific">Paenibacillus hexagrammi</name>
    <dbReference type="NCBI Taxonomy" id="2908839"/>
    <lineage>
        <taxon>Bacteria</taxon>
        <taxon>Bacillati</taxon>
        <taxon>Bacillota</taxon>
        <taxon>Bacilli</taxon>
        <taxon>Bacillales</taxon>
        <taxon>Paenibacillaceae</taxon>
        <taxon>Paenibacillus</taxon>
    </lineage>
</organism>
<name>A0ABY3SEC2_9BACL</name>
<comment type="subcellular location">
    <subcellularLocation>
        <location evidence="1">Cell membrane</location>
        <topology evidence="1">Multi-pass membrane protein</topology>
    </subcellularLocation>
</comment>
<accession>A0ABY3SEC2</accession>
<evidence type="ECO:0000256" key="5">
    <source>
        <dbReference type="ARBA" id="ARBA00022989"/>
    </source>
</evidence>
<keyword evidence="3" id="KW-1003">Cell membrane</keyword>
<comment type="similarity">
    <text evidence="2">Belongs to the chromate ion transporter (CHR) (TC 2.A.51) family.</text>
</comment>
<reference evidence="7 8" key="1">
    <citation type="journal article" date="2024" name="Int. J. Syst. Evol. Microbiol.">
        <title>Paenibacillus hexagrammi sp. nov., a novel bacterium isolated from the gut content of Hexagrammos agrammus.</title>
        <authorList>
            <person name="Jung H.K."/>
            <person name="Kim D.G."/>
            <person name="Zin H."/>
            <person name="Park J."/>
            <person name="Jung H."/>
            <person name="Kim Y.O."/>
            <person name="Kong H.J."/>
            <person name="Kim J.W."/>
            <person name="Kim Y.S."/>
        </authorList>
    </citation>
    <scope>NUCLEOTIDE SEQUENCE [LARGE SCALE GENOMIC DNA]</scope>
    <source>
        <strain evidence="7 8">YPD9-1</strain>
    </source>
</reference>
<evidence type="ECO:0000256" key="2">
    <source>
        <dbReference type="ARBA" id="ARBA00005262"/>
    </source>
</evidence>
<gene>
    <name evidence="7" type="ORF">L0M14_21950</name>
</gene>
<dbReference type="InterPro" id="IPR003370">
    <property type="entry name" value="Chromate_transpt"/>
</dbReference>
<evidence type="ECO:0000256" key="4">
    <source>
        <dbReference type="ARBA" id="ARBA00022692"/>
    </source>
</evidence>
<evidence type="ECO:0000313" key="8">
    <source>
        <dbReference type="Proteomes" id="UP001649230"/>
    </source>
</evidence>
<dbReference type="Proteomes" id="UP001649230">
    <property type="component" value="Chromosome"/>
</dbReference>
<proteinExistence type="inferred from homology"/>
<evidence type="ECO:0000256" key="1">
    <source>
        <dbReference type="ARBA" id="ARBA00004651"/>
    </source>
</evidence>
<keyword evidence="6" id="KW-0472">Membrane</keyword>
<keyword evidence="8" id="KW-1185">Reference proteome</keyword>
<sequence length="54" mass="6473">MNRFKERFHKLMLIFWVFCRIGPTTFGGGYAMIPVIEREIVKKETGWKQPKWGI</sequence>